<dbReference type="Gene3D" id="3.40.50.1820">
    <property type="entry name" value="alpha/beta hydrolase"/>
    <property type="match status" value="1"/>
</dbReference>
<reference evidence="9" key="1">
    <citation type="submission" date="2014-06" db="EMBL/GenBank/DDBJ databases">
        <title>Key roles for freshwater Actinobacteria revealed by deep metagenomic sequencing.</title>
        <authorList>
            <person name="Ghai R."/>
            <person name="Mizuno C.M."/>
            <person name="Picazo A."/>
            <person name="Camacho A."/>
            <person name="Rodriguez-Valera F."/>
        </authorList>
    </citation>
    <scope>NUCLEOTIDE SEQUENCE</scope>
</reference>
<name>A0A094PVD2_9ZZZZ</name>
<keyword evidence="7" id="KW-0624">Polysaccharide degradation</keyword>
<dbReference type="AlphaFoldDB" id="A0A094PVD2"/>
<keyword evidence="3" id="KW-0858">Xylan degradation</keyword>
<gene>
    <name evidence="9" type="ORF">GM51_15660</name>
</gene>
<proteinExistence type="predicted"/>
<dbReference type="InterPro" id="IPR003140">
    <property type="entry name" value="PLipase/COase/thioEstase"/>
</dbReference>
<dbReference type="GO" id="GO:0030600">
    <property type="term" value="F:feruloyl esterase activity"/>
    <property type="evidence" value="ECO:0007669"/>
    <property type="project" value="InterPro"/>
</dbReference>
<dbReference type="PANTHER" id="PTHR38050">
    <property type="match status" value="1"/>
</dbReference>
<accession>A0A094PVD2</accession>
<evidence type="ECO:0000256" key="1">
    <source>
        <dbReference type="ARBA" id="ARBA00004613"/>
    </source>
</evidence>
<evidence type="ECO:0000256" key="3">
    <source>
        <dbReference type="ARBA" id="ARBA00022651"/>
    </source>
</evidence>
<dbReference type="EMBL" id="JNSL01000125">
    <property type="protein sequence ID" value="KGA15097.1"/>
    <property type="molecule type" value="Genomic_DNA"/>
</dbReference>
<keyword evidence="5" id="KW-0378">Hydrolase</keyword>
<dbReference type="PROSITE" id="PS51257">
    <property type="entry name" value="PROKAR_LIPOPROTEIN"/>
    <property type="match status" value="1"/>
</dbReference>
<organism evidence="9">
    <name type="scientific">freshwater metagenome</name>
    <dbReference type="NCBI Taxonomy" id="449393"/>
    <lineage>
        <taxon>unclassified sequences</taxon>
        <taxon>metagenomes</taxon>
        <taxon>ecological metagenomes</taxon>
    </lineage>
</organism>
<evidence type="ECO:0000256" key="4">
    <source>
        <dbReference type="ARBA" id="ARBA00022729"/>
    </source>
</evidence>
<evidence type="ECO:0000256" key="2">
    <source>
        <dbReference type="ARBA" id="ARBA00022525"/>
    </source>
</evidence>
<dbReference type="PANTHER" id="PTHR38050:SF2">
    <property type="entry name" value="FERULOYL ESTERASE C-RELATED"/>
    <property type="match status" value="1"/>
</dbReference>
<feature type="domain" description="Phospholipase/carboxylesterase/thioesterase" evidence="8">
    <location>
        <begin position="204"/>
        <end position="281"/>
    </location>
</feature>
<keyword evidence="2" id="KW-0964">Secreted</keyword>
<dbReference type="GO" id="GO:0045493">
    <property type="term" value="P:xylan catabolic process"/>
    <property type="evidence" value="ECO:0007669"/>
    <property type="project" value="UniProtKB-KW"/>
</dbReference>
<keyword evidence="4" id="KW-0732">Signal</keyword>
<dbReference type="GO" id="GO:0005576">
    <property type="term" value="C:extracellular region"/>
    <property type="evidence" value="ECO:0007669"/>
    <property type="project" value="UniProtKB-SubCell"/>
</dbReference>
<evidence type="ECO:0000256" key="6">
    <source>
        <dbReference type="ARBA" id="ARBA00023277"/>
    </source>
</evidence>
<keyword evidence="6" id="KW-0119">Carbohydrate metabolism</keyword>
<dbReference type="Pfam" id="PF02230">
    <property type="entry name" value="Abhydrolase_2"/>
    <property type="match status" value="1"/>
</dbReference>
<comment type="subcellular location">
    <subcellularLocation>
        <location evidence="1">Secreted</location>
    </subcellularLocation>
</comment>
<evidence type="ECO:0000259" key="8">
    <source>
        <dbReference type="Pfam" id="PF02230"/>
    </source>
</evidence>
<dbReference type="InterPro" id="IPR029058">
    <property type="entry name" value="AB_hydrolase_fold"/>
</dbReference>
<evidence type="ECO:0000256" key="5">
    <source>
        <dbReference type="ARBA" id="ARBA00022801"/>
    </source>
</evidence>
<evidence type="ECO:0000256" key="7">
    <source>
        <dbReference type="ARBA" id="ARBA00023326"/>
    </source>
</evidence>
<dbReference type="SUPFAM" id="SSF53474">
    <property type="entry name" value="alpha/beta-Hydrolases"/>
    <property type="match status" value="1"/>
</dbReference>
<evidence type="ECO:0000313" key="9">
    <source>
        <dbReference type="EMBL" id="KGA15097.1"/>
    </source>
</evidence>
<dbReference type="InterPro" id="IPR043595">
    <property type="entry name" value="FaeB/C/D"/>
</dbReference>
<sequence length="354" mass="38703">MEKLFIALSAVLVWTAIPAVSANAVSVGQSCAKTTLGTRVSTHINKKPVIVVCRIKAGRKQWIRAAVQTITTTTTSTSTTSTTTTVPEPVINYTDVVDPNDPTLHTITIEGMQPRTYYLNVPSKYSAETSTPLLMALHSRTSTAKTIFTDSQILSWAESMNFIVAGLNGSVYEEASSWNAGICCANATTSQENDMLFVSTVLDHVAESYSIDQSRVWVMGHSNGGMMAYRLACDLSEKITVIAVVTGALMDPTCVPTKPVSIFHIHGNLDSTVPFHGGGKFETPSIFHTVQDMAYRNSCAGNPKESSDAIEERYTWNCTNGVETQLVNYQDQSHGWVNGYTEEILRFLFAHPRK</sequence>
<comment type="caution">
    <text evidence="9">The sequence shown here is derived from an EMBL/GenBank/DDBJ whole genome shotgun (WGS) entry which is preliminary data.</text>
</comment>
<protein>
    <recommendedName>
        <fullName evidence="8">Phospholipase/carboxylesterase/thioesterase domain-containing protein</fullName>
    </recommendedName>
</protein>